<dbReference type="EMBL" id="KQ947413">
    <property type="protein sequence ID" value="KUJ18010.1"/>
    <property type="molecule type" value="Genomic_DNA"/>
</dbReference>
<dbReference type="OrthoDB" id="4220372at2759"/>
<dbReference type="PANTHER" id="PTHR38791">
    <property type="entry name" value="ZN(II)2CYS6 TRANSCRIPTION FACTOR (EUROFUNG)-RELATED-RELATED"/>
    <property type="match status" value="1"/>
</dbReference>
<keyword evidence="4" id="KW-1185">Reference proteome</keyword>
<dbReference type="CDD" id="cd00067">
    <property type="entry name" value="GAL4"/>
    <property type="match status" value="1"/>
</dbReference>
<dbReference type="Proteomes" id="UP000070700">
    <property type="component" value="Unassembled WGS sequence"/>
</dbReference>
<dbReference type="InterPro" id="IPR021858">
    <property type="entry name" value="Fun_TF"/>
</dbReference>
<dbReference type="GO" id="GO:0000981">
    <property type="term" value="F:DNA-binding transcription factor activity, RNA polymerase II-specific"/>
    <property type="evidence" value="ECO:0007669"/>
    <property type="project" value="InterPro"/>
</dbReference>
<dbReference type="PANTHER" id="PTHR38791:SF5">
    <property type="entry name" value="TRANSCRIPTION FACTOR DBAG-RELATED"/>
    <property type="match status" value="1"/>
</dbReference>
<keyword evidence="1" id="KW-0539">Nucleus</keyword>
<gene>
    <name evidence="3" type="ORF">LY89DRAFT_35296</name>
</gene>
<dbReference type="AlphaFoldDB" id="A0A194XCV8"/>
<feature type="domain" description="Zn(2)-C6 fungal-type" evidence="2">
    <location>
        <begin position="10"/>
        <end position="39"/>
    </location>
</feature>
<name>A0A194XCV8_MOLSC</name>
<evidence type="ECO:0000259" key="2">
    <source>
        <dbReference type="PROSITE" id="PS50048"/>
    </source>
</evidence>
<evidence type="ECO:0000256" key="1">
    <source>
        <dbReference type="ARBA" id="ARBA00023242"/>
    </source>
</evidence>
<accession>A0A194XCV8</accession>
<evidence type="ECO:0000313" key="3">
    <source>
        <dbReference type="EMBL" id="KUJ18010.1"/>
    </source>
</evidence>
<dbReference type="Pfam" id="PF11951">
    <property type="entry name" value="Fungal_trans_2"/>
    <property type="match status" value="1"/>
</dbReference>
<dbReference type="PROSITE" id="PS50048">
    <property type="entry name" value="ZN2_CY6_FUNGAL_2"/>
    <property type="match status" value="1"/>
</dbReference>
<dbReference type="GeneID" id="28816669"/>
<organism evidence="3 4">
    <name type="scientific">Mollisia scopiformis</name>
    <name type="common">Conifer needle endophyte fungus</name>
    <name type="synonym">Phialocephala scopiformis</name>
    <dbReference type="NCBI Taxonomy" id="149040"/>
    <lineage>
        <taxon>Eukaryota</taxon>
        <taxon>Fungi</taxon>
        <taxon>Dikarya</taxon>
        <taxon>Ascomycota</taxon>
        <taxon>Pezizomycotina</taxon>
        <taxon>Leotiomycetes</taxon>
        <taxon>Helotiales</taxon>
        <taxon>Mollisiaceae</taxon>
        <taxon>Mollisia</taxon>
    </lineage>
</organism>
<dbReference type="InterPro" id="IPR053175">
    <property type="entry name" value="DHMBA_Reg_Transcription_Factor"/>
</dbReference>
<dbReference type="InterPro" id="IPR036864">
    <property type="entry name" value="Zn2-C6_fun-type_DNA-bd_sf"/>
</dbReference>
<sequence length="561" mass="63676">MVYCGKPSSACNECRRRRTRCDEARPSCKQGVRGCRVCTGYRDLLTLMFRDENENKRLARNGQNRKPAPTREAVLLKWKEMGGELEPDPRTKFREERVGRLESLLKHSSEEEQGICYVFRNYAYEDPDYGMDFSHAIMKDGGLFAYLPEMLGGSRARLNCLDDAILALGLAGISNTRRDSLMMKKAVARYMRAVSGISALLPKVNEATKDDVLVSVLLLGLYETNCSSKPSSMKYWAQHANGASSLLSLRGDSQLQTPTGRRIFVRVRFQFMKTCVQRNIPIPNSITRLSLLALPHESPDHAAATGLSFIITRFAALRARLQTTSVTEILKAATEIEQQLEKWATNLPDGYKYQIIPTPETQRQYENDEREIYGDTYHVYTDVLLASAWNSYRCARTLVLELLCTYILLLTPPDPDTDLQIYTWKSRISELNNDILASVLFHFNTHIQLQNNLWTRPPPRALNGEMLMWNLHRCALSGMVGCDEEGERKKRWICARLRAIAREMGILHAEGLAVVAEMGREVSVWELARSREDEVQGVLGEMGEDVDWGSDGVTRERSPSF</sequence>
<proteinExistence type="predicted"/>
<protein>
    <recommendedName>
        <fullName evidence="2">Zn(2)-C6 fungal-type domain-containing protein</fullName>
    </recommendedName>
</protein>
<dbReference type="GO" id="GO:0008270">
    <property type="term" value="F:zinc ion binding"/>
    <property type="evidence" value="ECO:0007669"/>
    <property type="project" value="InterPro"/>
</dbReference>
<dbReference type="SUPFAM" id="SSF57701">
    <property type="entry name" value="Zn2/Cys6 DNA-binding domain"/>
    <property type="match status" value="1"/>
</dbReference>
<dbReference type="KEGG" id="psco:LY89DRAFT_35296"/>
<dbReference type="InParanoid" id="A0A194XCV8"/>
<reference evidence="3 4" key="1">
    <citation type="submission" date="2015-10" db="EMBL/GenBank/DDBJ databases">
        <title>Full genome of DAOMC 229536 Phialocephala scopiformis, a fungal endophyte of spruce producing the potent anti-insectan compound rugulosin.</title>
        <authorList>
            <consortium name="DOE Joint Genome Institute"/>
            <person name="Walker A.K."/>
            <person name="Frasz S.L."/>
            <person name="Seifert K.A."/>
            <person name="Miller J.D."/>
            <person name="Mondo S.J."/>
            <person name="Labutti K."/>
            <person name="Lipzen A."/>
            <person name="Dockter R."/>
            <person name="Kennedy M."/>
            <person name="Grigoriev I.V."/>
            <person name="Spatafora J.W."/>
        </authorList>
    </citation>
    <scope>NUCLEOTIDE SEQUENCE [LARGE SCALE GENOMIC DNA]</scope>
    <source>
        <strain evidence="3 4">CBS 120377</strain>
    </source>
</reference>
<dbReference type="InterPro" id="IPR001138">
    <property type="entry name" value="Zn2Cys6_DnaBD"/>
</dbReference>
<dbReference type="RefSeq" id="XP_018072365.1">
    <property type="nucleotide sequence ID" value="XM_018206943.1"/>
</dbReference>
<evidence type="ECO:0000313" key="4">
    <source>
        <dbReference type="Proteomes" id="UP000070700"/>
    </source>
</evidence>